<dbReference type="PANTHER" id="PTHR24252">
    <property type="entry name" value="ACROSIN-RELATED"/>
    <property type="match status" value="1"/>
</dbReference>
<accession>A0AAV8VUS5</accession>
<keyword evidence="1" id="KW-1015">Disulfide bond</keyword>
<dbReference type="FunFam" id="2.40.10.10:FF:000166">
    <property type="entry name" value="Trypsin"/>
    <property type="match status" value="1"/>
</dbReference>
<dbReference type="CDD" id="cd00190">
    <property type="entry name" value="Tryp_SPc"/>
    <property type="match status" value="1"/>
</dbReference>
<name>A0AAV8VUS5_9CUCU</name>
<evidence type="ECO:0000256" key="2">
    <source>
        <dbReference type="SAM" id="SignalP"/>
    </source>
</evidence>
<evidence type="ECO:0000256" key="1">
    <source>
        <dbReference type="ARBA" id="ARBA00023157"/>
    </source>
</evidence>
<proteinExistence type="predicted"/>
<dbReference type="InterPro" id="IPR001254">
    <property type="entry name" value="Trypsin_dom"/>
</dbReference>
<dbReference type="Pfam" id="PF00089">
    <property type="entry name" value="Trypsin"/>
    <property type="match status" value="1"/>
</dbReference>
<organism evidence="4 5">
    <name type="scientific">Exocentrus adspersus</name>
    <dbReference type="NCBI Taxonomy" id="1586481"/>
    <lineage>
        <taxon>Eukaryota</taxon>
        <taxon>Metazoa</taxon>
        <taxon>Ecdysozoa</taxon>
        <taxon>Arthropoda</taxon>
        <taxon>Hexapoda</taxon>
        <taxon>Insecta</taxon>
        <taxon>Pterygota</taxon>
        <taxon>Neoptera</taxon>
        <taxon>Endopterygota</taxon>
        <taxon>Coleoptera</taxon>
        <taxon>Polyphaga</taxon>
        <taxon>Cucujiformia</taxon>
        <taxon>Chrysomeloidea</taxon>
        <taxon>Cerambycidae</taxon>
        <taxon>Lamiinae</taxon>
        <taxon>Acanthocinini</taxon>
        <taxon>Exocentrus</taxon>
    </lineage>
</organism>
<evidence type="ECO:0000259" key="3">
    <source>
        <dbReference type="PROSITE" id="PS50240"/>
    </source>
</evidence>
<dbReference type="PROSITE" id="PS50240">
    <property type="entry name" value="TRYPSIN_DOM"/>
    <property type="match status" value="1"/>
</dbReference>
<dbReference type="PRINTS" id="PR00722">
    <property type="entry name" value="CHYMOTRYPSIN"/>
</dbReference>
<dbReference type="GO" id="GO:0004252">
    <property type="term" value="F:serine-type endopeptidase activity"/>
    <property type="evidence" value="ECO:0007669"/>
    <property type="project" value="InterPro"/>
</dbReference>
<sequence>MKVAIYLLASLSLSVALPAQNFSWNAIKGVNLVLKPVSNDYAVAEPTNGRIIGGEEATPHSRPYHVALLINGESFCSGSLITQSYVITAAHCTATASYVDLIFGAHNINIQESSQLRVTSKSIINHPEYKVPYEHSNDIALINTPSPIVTNNYIQIITLALPVAAPYEGFIAVLSGWGSTSESSTGPRGGLQR</sequence>
<dbReference type="PANTHER" id="PTHR24252:SF7">
    <property type="entry name" value="HYALIN"/>
    <property type="match status" value="1"/>
</dbReference>
<protein>
    <recommendedName>
        <fullName evidence="3">Peptidase S1 domain-containing protein</fullName>
    </recommendedName>
</protein>
<keyword evidence="2" id="KW-0732">Signal</keyword>
<keyword evidence="5" id="KW-1185">Reference proteome</keyword>
<dbReference type="SUPFAM" id="SSF50494">
    <property type="entry name" value="Trypsin-like serine proteases"/>
    <property type="match status" value="1"/>
</dbReference>
<dbReference type="InterPro" id="IPR001314">
    <property type="entry name" value="Peptidase_S1A"/>
</dbReference>
<evidence type="ECO:0000313" key="5">
    <source>
        <dbReference type="Proteomes" id="UP001159042"/>
    </source>
</evidence>
<evidence type="ECO:0000313" key="4">
    <source>
        <dbReference type="EMBL" id="KAJ8918122.1"/>
    </source>
</evidence>
<feature type="domain" description="Peptidase S1" evidence="3">
    <location>
        <begin position="51"/>
        <end position="193"/>
    </location>
</feature>
<dbReference type="InterPro" id="IPR009003">
    <property type="entry name" value="Peptidase_S1_PA"/>
</dbReference>
<reference evidence="4 5" key="1">
    <citation type="journal article" date="2023" name="Insect Mol. Biol.">
        <title>Genome sequencing provides insights into the evolution of gene families encoding plant cell wall-degrading enzymes in longhorned beetles.</title>
        <authorList>
            <person name="Shin N.R."/>
            <person name="Okamura Y."/>
            <person name="Kirsch R."/>
            <person name="Pauchet Y."/>
        </authorList>
    </citation>
    <scope>NUCLEOTIDE SEQUENCE [LARGE SCALE GENOMIC DNA]</scope>
    <source>
        <strain evidence="4">EAD_L_NR</strain>
    </source>
</reference>
<dbReference type="GO" id="GO:0006508">
    <property type="term" value="P:proteolysis"/>
    <property type="evidence" value="ECO:0007669"/>
    <property type="project" value="InterPro"/>
</dbReference>
<dbReference type="Gene3D" id="2.40.10.10">
    <property type="entry name" value="Trypsin-like serine proteases"/>
    <property type="match status" value="2"/>
</dbReference>
<gene>
    <name evidence="4" type="ORF">NQ315_011579</name>
</gene>
<dbReference type="InterPro" id="IPR018114">
    <property type="entry name" value="TRYPSIN_HIS"/>
</dbReference>
<feature type="signal peptide" evidence="2">
    <location>
        <begin position="1"/>
        <end position="16"/>
    </location>
</feature>
<comment type="caution">
    <text evidence="4">The sequence shown here is derived from an EMBL/GenBank/DDBJ whole genome shotgun (WGS) entry which is preliminary data.</text>
</comment>
<dbReference type="AlphaFoldDB" id="A0AAV8VUS5"/>
<dbReference type="Proteomes" id="UP001159042">
    <property type="component" value="Unassembled WGS sequence"/>
</dbReference>
<dbReference type="PROSITE" id="PS00134">
    <property type="entry name" value="TRYPSIN_HIS"/>
    <property type="match status" value="1"/>
</dbReference>
<dbReference type="SMART" id="SM00020">
    <property type="entry name" value="Tryp_SPc"/>
    <property type="match status" value="1"/>
</dbReference>
<dbReference type="InterPro" id="IPR043504">
    <property type="entry name" value="Peptidase_S1_PA_chymotrypsin"/>
</dbReference>
<dbReference type="EMBL" id="JANEYG010000028">
    <property type="protein sequence ID" value="KAJ8918122.1"/>
    <property type="molecule type" value="Genomic_DNA"/>
</dbReference>
<feature type="chain" id="PRO_5043664515" description="Peptidase S1 domain-containing protein" evidence="2">
    <location>
        <begin position="17"/>
        <end position="193"/>
    </location>
</feature>